<evidence type="ECO:0000256" key="5">
    <source>
        <dbReference type="ARBA" id="ARBA00023136"/>
    </source>
</evidence>
<organism evidence="8 9">
    <name type="scientific">Sinimarinibacterium flocculans</name>
    <dbReference type="NCBI Taxonomy" id="985250"/>
    <lineage>
        <taxon>Bacteria</taxon>
        <taxon>Pseudomonadati</taxon>
        <taxon>Pseudomonadota</taxon>
        <taxon>Gammaproteobacteria</taxon>
        <taxon>Nevskiales</taxon>
        <taxon>Nevskiaceae</taxon>
        <taxon>Sinimarinibacterium</taxon>
    </lineage>
</organism>
<dbReference type="PANTHER" id="PTHR30606:SF10">
    <property type="entry name" value="PHOSPHATIDYLINOSITOL MANNOSIDE ACYLTRANSFERASE"/>
    <property type="match status" value="1"/>
</dbReference>
<gene>
    <name evidence="8" type="ORF">C8D93_11183</name>
</gene>
<dbReference type="PANTHER" id="PTHR30606">
    <property type="entry name" value="LIPID A BIOSYNTHESIS LAUROYL ACYLTRANSFERASE"/>
    <property type="match status" value="1"/>
</dbReference>
<evidence type="ECO:0000313" key="8">
    <source>
        <dbReference type="EMBL" id="PXV64911.1"/>
    </source>
</evidence>
<dbReference type="GO" id="GO:0016746">
    <property type="term" value="F:acyltransferase activity"/>
    <property type="evidence" value="ECO:0007669"/>
    <property type="project" value="UniProtKB-KW"/>
</dbReference>
<dbReference type="Proteomes" id="UP000248330">
    <property type="component" value="Unassembled WGS sequence"/>
</dbReference>
<dbReference type="OrthoDB" id="9803456at2"/>
<dbReference type="AlphaFoldDB" id="A0A318E3V2"/>
<keyword evidence="5 7" id="KW-0472">Membrane</keyword>
<proteinExistence type="predicted"/>
<dbReference type="Pfam" id="PF03279">
    <property type="entry name" value="Lip_A_acyltrans"/>
    <property type="match status" value="1"/>
</dbReference>
<dbReference type="CDD" id="cd07984">
    <property type="entry name" value="LPLAT_LABLAT-like"/>
    <property type="match status" value="1"/>
</dbReference>
<keyword evidence="9" id="KW-1185">Reference proteome</keyword>
<comment type="subcellular location">
    <subcellularLocation>
        <location evidence="1">Cell inner membrane</location>
    </subcellularLocation>
</comment>
<dbReference type="InterPro" id="IPR004960">
    <property type="entry name" value="LipA_acyltrans"/>
</dbReference>
<accession>A0A318E3V2</accession>
<comment type="caution">
    <text evidence="8">The sequence shown here is derived from an EMBL/GenBank/DDBJ whole genome shotgun (WGS) entry which is preliminary data.</text>
</comment>
<evidence type="ECO:0000256" key="6">
    <source>
        <dbReference type="ARBA" id="ARBA00023315"/>
    </source>
</evidence>
<protein>
    <submittedName>
        <fullName evidence="8">KDO2-lipid IV(A) lauroyltransferase</fullName>
    </submittedName>
</protein>
<evidence type="ECO:0000256" key="2">
    <source>
        <dbReference type="ARBA" id="ARBA00022475"/>
    </source>
</evidence>
<evidence type="ECO:0000313" key="9">
    <source>
        <dbReference type="Proteomes" id="UP000248330"/>
    </source>
</evidence>
<evidence type="ECO:0000256" key="4">
    <source>
        <dbReference type="ARBA" id="ARBA00022679"/>
    </source>
</evidence>
<dbReference type="EMBL" id="QICN01000011">
    <property type="protein sequence ID" value="PXV64911.1"/>
    <property type="molecule type" value="Genomic_DNA"/>
</dbReference>
<keyword evidence="7" id="KW-0812">Transmembrane</keyword>
<keyword evidence="6" id="KW-0012">Acyltransferase</keyword>
<dbReference type="PIRSF" id="PIRSF026649">
    <property type="entry name" value="MsbB"/>
    <property type="match status" value="1"/>
</dbReference>
<keyword evidence="2" id="KW-1003">Cell membrane</keyword>
<evidence type="ECO:0000256" key="1">
    <source>
        <dbReference type="ARBA" id="ARBA00004533"/>
    </source>
</evidence>
<keyword evidence="3" id="KW-0997">Cell inner membrane</keyword>
<name>A0A318E3V2_9GAMM</name>
<dbReference type="GO" id="GO:0005886">
    <property type="term" value="C:plasma membrane"/>
    <property type="evidence" value="ECO:0007669"/>
    <property type="project" value="UniProtKB-SubCell"/>
</dbReference>
<dbReference type="RefSeq" id="WP_110266457.1">
    <property type="nucleotide sequence ID" value="NZ_CAKZQT010000005.1"/>
</dbReference>
<evidence type="ECO:0000256" key="7">
    <source>
        <dbReference type="SAM" id="Phobius"/>
    </source>
</evidence>
<feature type="transmembrane region" description="Helical" evidence="7">
    <location>
        <begin position="12"/>
        <end position="30"/>
    </location>
</feature>
<dbReference type="GO" id="GO:0009247">
    <property type="term" value="P:glycolipid biosynthetic process"/>
    <property type="evidence" value="ECO:0007669"/>
    <property type="project" value="UniProtKB-ARBA"/>
</dbReference>
<keyword evidence="7" id="KW-1133">Transmembrane helix</keyword>
<keyword evidence="4 8" id="KW-0808">Transferase</keyword>
<sequence length="286" mass="32303">MRILFQVLARLPLPLLQGLGNLLGWLLWLLPNSRRRAAYANLALCQPGLTPAQRRRLVRRSLCHEMKTILELAVIWLAPEQRVLGLIREWHGREHIDAALAKNKGLILLTLHQGNWESVAIPYSKMHPATGLYKRQGGVLDEIATAGRCRFGGNMYAADSAVGRPLLEVLKRRETIYFMPDQDPPPGRGVFAPFFGQPAHSPTLVAKLVRKTGAPVVFFYGERLSWGRGFIAHCFPAPAGIDSEDLETAVSAMNAGLERCARDCIEQYWWGYKRFRRRPEGQPRLY</sequence>
<evidence type="ECO:0000256" key="3">
    <source>
        <dbReference type="ARBA" id="ARBA00022519"/>
    </source>
</evidence>
<reference evidence="8 9" key="1">
    <citation type="submission" date="2018-04" db="EMBL/GenBank/DDBJ databases">
        <title>Genomic Encyclopedia of Type Strains, Phase IV (KMG-IV): sequencing the most valuable type-strain genomes for metagenomic binning, comparative biology and taxonomic classification.</title>
        <authorList>
            <person name="Goeker M."/>
        </authorList>
    </citation>
    <scope>NUCLEOTIDE SEQUENCE [LARGE SCALE GENOMIC DNA]</scope>
    <source>
        <strain evidence="8 9">DSM 104150</strain>
    </source>
</reference>